<dbReference type="AlphaFoldDB" id="X6NVX8"/>
<dbReference type="Proteomes" id="UP000023152">
    <property type="component" value="Unassembled WGS sequence"/>
</dbReference>
<feature type="region of interest" description="Disordered" evidence="1">
    <location>
        <begin position="14"/>
        <end position="72"/>
    </location>
</feature>
<comment type="caution">
    <text evidence="2">The sequence shown here is derived from an EMBL/GenBank/DDBJ whole genome shotgun (WGS) entry which is preliminary data.</text>
</comment>
<organism evidence="2 3">
    <name type="scientific">Reticulomyxa filosa</name>
    <dbReference type="NCBI Taxonomy" id="46433"/>
    <lineage>
        <taxon>Eukaryota</taxon>
        <taxon>Sar</taxon>
        <taxon>Rhizaria</taxon>
        <taxon>Retaria</taxon>
        <taxon>Foraminifera</taxon>
        <taxon>Monothalamids</taxon>
        <taxon>Reticulomyxidae</taxon>
        <taxon>Reticulomyxa</taxon>
    </lineage>
</organism>
<protein>
    <submittedName>
        <fullName evidence="2">Uncharacterized protein</fullName>
    </submittedName>
</protein>
<accession>X6NVX8</accession>
<sequence>MSFFESMIPKVPCWESVDFDDNGKESGHRQKTREVKPAPQYPDQQHEQEQQSKQSDREEQPEIKENNMKCKKEASSKHFTEIFLILRQSPSDRNTLAVATQQAEKWYYFEEAVVSWIPMSFELQEKFDTEYCQAKYNLEKRLANPHFVFQINERWYGVRFDFSEGRDYPYGEQFKLGCDHLIRTIIKTRPDKHNLINNLPVGY</sequence>
<feature type="compositionally biased region" description="Basic and acidic residues" evidence="1">
    <location>
        <begin position="21"/>
        <end position="36"/>
    </location>
</feature>
<gene>
    <name evidence="2" type="ORF">RFI_06671</name>
</gene>
<reference evidence="2 3" key="1">
    <citation type="journal article" date="2013" name="Curr. Biol.">
        <title>The Genome of the Foraminiferan Reticulomyxa filosa.</title>
        <authorList>
            <person name="Glockner G."/>
            <person name="Hulsmann N."/>
            <person name="Schleicher M."/>
            <person name="Noegel A.A."/>
            <person name="Eichinger L."/>
            <person name="Gallinger C."/>
            <person name="Pawlowski J."/>
            <person name="Sierra R."/>
            <person name="Euteneuer U."/>
            <person name="Pillet L."/>
            <person name="Moustafa A."/>
            <person name="Platzer M."/>
            <person name="Groth M."/>
            <person name="Szafranski K."/>
            <person name="Schliwa M."/>
        </authorList>
    </citation>
    <scope>NUCLEOTIDE SEQUENCE [LARGE SCALE GENOMIC DNA]</scope>
</reference>
<proteinExistence type="predicted"/>
<name>X6NVX8_RETFI</name>
<evidence type="ECO:0000313" key="3">
    <source>
        <dbReference type="Proteomes" id="UP000023152"/>
    </source>
</evidence>
<feature type="compositionally biased region" description="Basic and acidic residues" evidence="1">
    <location>
        <begin position="44"/>
        <end position="72"/>
    </location>
</feature>
<keyword evidence="3" id="KW-1185">Reference proteome</keyword>
<evidence type="ECO:0000313" key="2">
    <source>
        <dbReference type="EMBL" id="ETO30450.1"/>
    </source>
</evidence>
<evidence type="ECO:0000256" key="1">
    <source>
        <dbReference type="SAM" id="MobiDB-lite"/>
    </source>
</evidence>
<dbReference type="EMBL" id="ASPP01005465">
    <property type="protein sequence ID" value="ETO30450.1"/>
    <property type="molecule type" value="Genomic_DNA"/>
</dbReference>